<feature type="transmembrane region" description="Helical" evidence="1">
    <location>
        <begin position="30"/>
        <end position="56"/>
    </location>
</feature>
<dbReference type="AlphaFoldDB" id="A0A0F9Y3H1"/>
<proteinExistence type="predicted"/>
<gene>
    <name evidence="2" type="ORF">LCGC14_0136970</name>
</gene>
<feature type="transmembrane region" description="Helical" evidence="1">
    <location>
        <begin position="76"/>
        <end position="96"/>
    </location>
</feature>
<organism evidence="2">
    <name type="scientific">marine sediment metagenome</name>
    <dbReference type="NCBI Taxonomy" id="412755"/>
    <lineage>
        <taxon>unclassified sequences</taxon>
        <taxon>metagenomes</taxon>
        <taxon>ecological metagenomes</taxon>
    </lineage>
</organism>
<evidence type="ECO:0000313" key="2">
    <source>
        <dbReference type="EMBL" id="KKN99253.1"/>
    </source>
</evidence>
<protein>
    <submittedName>
        <fullName evidence="2">Uncharacterized protein</fullName>
    </submittedName>
</protein>
<keyword evidence="1" id="KW-0472">Membrane</keyword>
<keyword evidence="1" id="KW-1133">Transmembrane helix</keyword>
<reference evidence="2" key="1">
    <citation type="journal article" date="2015" name="Nature">
        <title>Complex archaea that bridge the gap between prokaryotes and eukaryotes.</title>
        <authorList>
            <person name="Spang A."/>
            <person name="Saw J.H."/>
            <person name="Jorgensen S.L."/>
            <person name="Zaremba-Niedzwiedzka K."/>
            <person name="Martijn J."/>
            <person name="Lind A.E."/>
            <person name="van Eijk R."/>
            <person name="Schleper C."/>
            <person name="Guy L."/>
            <person name="Ettema T.J."/>
        </authorList>
    </citation>
    <scope>NUCLEOTIDE SEQUENCE</scope>
</reference>
<comment type="caution">
    <text evidence="2">The sequence shown here is derived from an EMBL/GenBank/DDBJ whole genome shotgun (WGS) entry which is preliminary data.</text>
</comment>
<dbReference type="EMBL" id="LAZR01000047">
    <property type="protein sequence ID" value="KKN99253.1"/>
    <property type="molecule type" value="Genomic_DNA"/>
</dbReference>
<keyword evidence="1" id="KW-0812">Transmembrane</keyword>
<name>A0A0F9Y3H1_9ZZZZ</name>
<sequence length="274" mass="30866">MKFPEWVKNFGKFLVRIFFPAHHRKVTNTVIAVGAALVLDSYLLNGLIAWALQLLMASFTNTEPPAWSETDSNLGIWAGVILIGMSLLYSFAVHAVEMTAEKSIRAEAESTRSAEMSQRQAVLRRDFRIYRDVLKVFGTGTRLAYFLSQHNFGGSYPSNLNSEMGQFVDKWSAPERQFQTSEIATPFTSMRETMLELADHLAAQGGYLRANHNLYCIFDPSIHHDFDVPKHVSEAIDRANELSALADKQRQAFIEVAERHFAVLFGQADATDRS</sequence>
<accession>A0A0F9Y3H1</accession>
<evidence type="ECO:0000256" key="1">
    <source>
        <dbReference type="SAM" id="Phobius"/>
    </source>
</evidence>